<dbReference type="AlphaFoldDB" id="A0A0E9V1D8"/>
<proteinExistence type="predicted"/>
<evidence type="ECO:0000313" key="1">
    <source>
        <dbReference type="EMBL" id="JAH71240.1"/>
    </source>
</evidence>
<organism evidence="1">
    <name type="scientific">Anguilla anguilla</name>
    <name type="common">European freshwater eel</name>
    <name type="synonym">Muraena anguilla</name>
    <dbReference type="NCBI Taxonomy" id="7936"/>
    <lineage>
        <taxon>Eukaryota</taxon>
        <taxon>Metazoa</taxon>
        <taxon>Chordata</taxon>
        <taxon>Craniata</taxon>
        <taxon>Vertebrata</taxon>
        <taxon>Euteleostomi</taxon>
        <taxon>Actinopterygii</taxon>
        <taxon>Neopterygii</taxon>
        <taxon>Teleostei</taxon>
        <taxon>Anguilliformes</taxon>
        <taxon>Anguillidae</taxon>
        <taxon>Anguilla</taxon>
    </lineage>
</organism>
<reference evidence="1" key="2">
    <citation type="journal article" date="2015" name="Fish Shellfish Immunol.">
        <title>Early steps in the European eel (Anguilla anguilla)-Vibrio vulnificus interaction in the gills: Role of the RtxA13 toxin.</title>
        <authorList>
            <person name="Callol A."/>
            <person name="Pajuelo D."/>
            <person name="Ebbesson L."/>
            <person name="Teles M."/>
            <person name="MacKenzie S."/>
            <person name="Amaro C."/>
        </authorList>
    </citation>
    <scope>NUCLEOTIDE SEQUENCE</scope>
</reference>
<name>A0A0E9V1D8_ANGAN</name>
<accession>A0A0E9V1D8</accession>
<sequence length="44" mass="4961">MTQAAAKMEKRGTTKHFLMSWSMIQRETPGTSLGSGRASLPWHR</sequence>
<protein>
    <submittedName>
        <fullName evidence="1">Uncharacterized protein</fullName>
    </submittedName>
</protein>
<reference evidence="1" key="1">
    <citation type="submission" date="2014-11" db="EMBL/GenBank/DDBJ databases">
        <authorList>
            <person name="Amaro Gonzalez C."/>
        </authorList>
    </citation>
    <scope>NUCLEOTIDE SEQUENCE</scope>
</reference>
<dbReference type="EMBL" id="GBXM01037337">
    <property type="protein sequence ID" value="JAH71240.1"/>
    <property type="molecule type" value="Transcribed_RNA"/>
</dbReference>